<name>A0ABN9Q877_9DINO</name>
<evidence type="ECO:0000313" key="1">
    <source>
        <dbReference type="EMBL" id="CAK0801999.1"/>
    </source>
</evidence>
<accession>A0ABN9Q877</accession>
<evidence type="ECO:0000313" key="2">
    <source>
        <dbReference type="Proteomes" id="UP001189429"/>
    </source>
</evidence>
<comment type="caution">
    <text evidence="1">The sequence shown here is derived from an EMBL/GenBank/DDBJ whole genome shotgun (WGS) entry which is preliminary data.</text>
</comment>
<protein>
    <submittedName>
        <fullName evidence="1">Uncharacterized protein</fullName>
    </submittedName>
</protein>
<keyword evidence="2" id="KW-1185">Reference proteome</keyword>
<proteinExistence type="predicted"/>
<dbReference type="Proteomes" id="UP001189429">
    <property type="component" value="Unassembled WGS sequence"/>
</dbReference>
<sequence length="101" mass="10853">MTCDIGGALKQEIQGYRAKVQPMVGDATVTKHDLELDIQAVKVEPCFDGTTGKPMLAAPHRPMCGAVTRAFMAEGVATRHAGPAPPGWLEDEAASWLECFR</sequence>
<gene>
    <name evidence="1" type="ORF">PCOR1329_LOCUS9657</name>
</gene>
<organism evidence="1 2">
    <name type="scientific">Prorocentrum cordatum</name>
    <dbReference type="NCBI Taxonomy" id="2364126"/>
    <lineage>
        <taxon>Eukaryota</taxon>
        <taxon>Sar</taxon>
        <taxon>Alveolata</taxon>
        <taxon>Dinophyceae</taxon>
        <taxon>Prorocentrales</taxon>
        <taxon>Prorocentraceae</taxon>
        <taxon>Prorocentrum</taxon>
    </lineage>
</organism>
<reference evidence="1" key="1">
    <citation type="submission" date="2023-10" db="EMBL/GenBank/DDBJ databases">
        <authorList>
            <person name="Chen Y."/>
            <person name="Shah S."/>
            <person name="Dougan E. K."/>
            <person name="Thang M."/>
            <person name="Chan C."/>
        </authorList>
    </citation>
    <scope>NUCLEOTIDE SEQUENCE [LARGE SCALE GENOMIC DNA]</scope>
</reference>
<dbReference type="EMBL" id="CAUYUJ010002703">
    <property type="protein sequence ID" value="CAK0801999.1"/>
    <property type="molecule type" value="Genomic_DNA"/>
</dbReference>